<dbReference type="InterPro" id="IPR025269">
    <property type="entry name" value="SAM-like_dom"/>
</dbReference>
<dbReference type="InterPro" id="IPR050090">
    <property type="entry name" value="Tyrosine_recombinase_XerCD"/>
</dbReference>
<dbReference type="CDD" id="cd01185">
    <property type="entry name" value="INTN1_C_like"/>
    <property type="match status" value="1"/>
</dbReference>
<sequence>MRTIQSVLYERNKKDKAGIVKIRITEDGKSSYISTGVKLQTKQWNARTCQVKESDELDYEQLNRIIEDKLKEVIASFTENIIAKKETSFTGFFQKVIDRQTNHGTKIKYSVILAKVEAYLAYSKKKDLTFREITEDTVYDMRNFFLKKMENNTATHYLKVINGVIKKAIKANVHNYVRHPFEGVELKKSNKSVPKSLTAEQLQKIIDVKLDDARLEKYRRAFLFQVFCQGMRVSDLKVLRWNNFSDNRIEYTMLKTKKQMSVQLNDNLVQILTPLVESYQKKDESIRETIDRLSTSKKYKTNFVFGFLDNEEFSCINEKNDFSKLGKELYIRLNKKSIVYNRNLKVIQSLAGVKTNISSHTARHSYASLLLDSDVNLYTISQGLGHSSVMITQHYLSNFRSHKLDAVNSGLVDRFRM</sequence>
<keyword evidence="3" id="KW-0233">DNA recombination</keyword>
<organism evidence="5 6">
    <name type="scientific">Pontibacter qinzhouensis</name>
    <dbReference type="NCBI Taxonomy" id="2603253"/>
    <lineage>
        <taxon>Bacteria</taxon>
        <taxon>Pseudomonadati</taxon>
        <taxon>Bacteroidota</taxon>
        <taxon>Cytophagia</taxon>
        <taxon>Cytophagales</taxon>
        <taxon>Hymenobacteraceae</taxon>
        <taxon>Pontibacter</taxon>
    </lineage>
</organism>
<reference evidence="5 6" key="1">
    <citation type="submission" date="2019-08" db="EMBL/GenBank/DDBJ databases">
        <authorList>
            <person name="Shi S."/>
        </authorList>
    </citation>
    <scope>NUCLEOTIDE SEQUENCE [LARGE SCALE GENOMIC DNA]</scope>
    <source>
        <strain evidence="5 6">GY10130</strain>
    </source>
</reference>
<dbReference type="Gene3D" id="1.10.443.10">
    <property type="entry name" value="Intergrase catalytic core"/>
    <property type="match status" value="1"/>
</dbReference>
<feature type="domain" description="Tyr recombinase" evidence="4">
    <location>
        <begin position="192"/>
        <end position="408"/>
    </location>
</feature>
<gene>
    <name evidence="5" type="ORF">FVR03_21750</name>
</gene>
<dbReference type="Gene3D" id="1.10.150.130">
    <property type="match status" value="1"/>
</dbReference>
<dbReference type="RefSeq" id="WP_147923886.1">
    <property type="nucleotide sequence ID" value="NZ_VRTY01000127.1"/>
</dbReference>
<comment type="caution">
    <text evidence="5">The sequence shown here is derived from an EMBL/GenBank/DDBJ whole genome shotgun (WGS) entry which is preliminary data.</text>
</comment>
<evidence type="ECO:0000313" key="6">
    <source>
        <dbReference type="Proteomes" id="UP000321926"/>
    </source>
</evidence>
<evidence type="ECO:0000256" key="1">
    <source>
        <dbReference type="ARBA" id="ARBA00008857"/>
    </source>
</evidence>
<dbReference type="PANTHER" id="PTHR30349">
    <property type="entry name" value="PHAGE INTEGRASE-RELATED"/>
    <property type="match status" value="1"/>
</dbReference>
<evidence type="ECO:0000256" key="3">
    <source>
        <dbReference type="ARBA" id="ARBA00023172"/>
    </source>
</evidence>
<evidence type="ECO:0000259" key="4">
    <source>
        <dbReference type="PROSITE" id="PS51898"/>
    </source>
</evidence>
<accession>A0A5C8IZ31</accession>
<evidence type="ECO:0000256" key="2">
    <source>
        <dbReference type="ARBA" id="ARBA00023125"/>
    </source>
</evidence>
<keyword evidence="6" id="KW-1185">Reference proteome</keyword>
<dbReference type="InterPro" id="IPR002104">
    <property type="entry name" value="Integrase_catalytic"/>
</dbReference>
<dbReference type="Proteomes" id="UP000321926">
    <property type="component" value="Unassembled WGS sequence"/>
</dbReference>
<dbReference type="EMBL" id="VRTY01000127">
    <property type="protein sequence ID" value="TXK26550.1"/>
    <property type="molecule type" value="Genomic_DNA"/>
</dbReference>
<dbReference type="OrthoDB" id="1493636at2"/>
<proteinExistence type="inferred from homology"/>
<dbReference type="GO" id="GO:0015074">
    <property type="term" value="P:DNA integration"/>
    <property type="evidence" value="ECO:0007669"/>
    <property type="project" value="InterPro"/>
</dbReference>
<protein>
    <submittedName>
        <fullName evidence="5">Site-specific integrase</fullName>
    </submittedName>
</protein>
<dbReference type="Pfam" id="PF17293">
    <property type="entry name" value="Arm-DNA-bind_5"/>
    <property type="match status" value="1"/>
</dbReference>
<dbReference type="PANTHER" id="PTHR30349:SF64">
    <property type="entry name" value="PROPHAGE INTEGRASE INTD-RELATED"/>
    <property type="match status" value="1"/>
</dbReference>
<dbReference type="GO" id="GO:0003677">
    <property type="term" value="F:DNA binding"/>
    <property type="evidence" value="ECO:0007669"/>
    <property type="project" value="UniProtKB-KW"/>
</dbReference>
<dbReference type="GO" id="GO:0006310">
    <property type="term" value="P:DNA recombination"/>
    <property type="evidence" value="ECO:0007669"/>
    <property type="project" value="UniProtKB-KW"/>
</dbReference>
<dbReference type="PROSITE" id="PS51898">
    <property type="entry name" value="TYR_RECOMBINASE"/>
    <property type="match status" value="1"/>
</dbReference>
<name>A0A5C8IZ31_9BACT</name>
<dbReference type="InterPro" id="IPR013762">
    <property type="entry name" value="Integrase-like_cat_sf"/>
</dbReference>
<dbReference type="Pfam" id="PF13102">
    <property type="entry name" value="Phage_int_SAM_5"/>
    <property type="match status" value="1"/>
</dbReference>
<evidence type="ECO:0000313" key="5">
    <source>
        <dbReference type="EMBL" id="TXK26550.1"/>
    </source>
</evidence>
<comment type="similarity">
    <text evidence="1">Belongs to the 'phage' integrase family.</text>
</comment>
<dbReference type="InterPro" id="IPR010998">
    <property type="entry name" value="Integrase_recombinase_N"/>
</dbReference>
<dbReference type="InterPro" id="IPR011010">
    <property type="entry name" value="DNA_brk_join_enz"/>
</dbReference>
<dbReference type="Pfam" id="PF00589">
    <property type="entry name" value="Phage_integrase"/>
    <property type="match status" value="1"/>
</dbReference>
<dbReference type="SUPFAM" id="SSF56349">
    <property type="entry name" value="DNA breaking-rejoining enzymes"/>
    <property type="match status" value="1"/>
</dbReference>
<dbReference type="InterPro" id="IPR035386">
    <property type="entry name" value="Arm-DNA-bind_5"/>
</dbReference>
<keyword evidence="2" id="KW-0238">DNA-binding</keyword>
<dbReference type="AlphaFoldDB" id="A0A5C8IZ31"/>